<dbReference type="EMBL" id="CP138203">
    <property type="protein sequence ID" value="WPC72967.1"/>
    <property type="molecule type" value="Genomic_DNA"/>
</dbReference>
<accession>A0ABZ0QB13</accession>
<protein>
    <submittedName>
        <fullName evidence="1">Uncharacterized protein</fullName>
    </submittedName>
</protein>
<organism evidence="1 2">
    <name type="scientific">Vibrio porteresiae DSM 19223</name>
    <dbReference type="NCBI Taxonomy" id="1123496"/>
    <lineage>
        <taxon>Bacteria</taxon>
        <taxon>Pseudomonadati</taxon>
        <taxon>Pseudomonadota</taxon>
        <taxon>Gammaproteobacteria</taxon>
        <taxon>Vibrionales</taxon>
        <taxon>Vibrionaceae</taxon>
        <taxon>Vibrio</taxon>
    </lineage>
</organism>
<proteinExistence type="predicted"/>
<reference evidence="1 2" key="1">
    <citation type="submission" date="2023-11" db="EMBL/GenBank/DDBJ databases">
        <title>Plant-associative lifestyle of Vibrio porteresiae and its evolutionary dynamics.</title>
        <authorList>
            <person name="Rameshkumar N."/>
            <person name="Kirti K."/>
        </authorList>
    </citation>
    <scope>NUCLEOTIDE SEQUENCE [LARGE SCALE GENOMIC DNA]</scope>
    <source>
        <strain evidence="1 2">MSSRF30</strain>
    </source>
</reference>
<dbReference type="Proteomes" id="UP001304071">
    <property type="component" value="Chromosome 1"/>
</dbReference>
<dbReference type="RefSeq" id="WP_261892777.1">
    <property type="nucleotide sequence ID" value="NZ_AP024895.1"/>
</dbReference>
<evidence type="ECO:0000313" key="1">
    <source>
        <dbReference type="EMBL" id="WPC72967.1"/>
    </source>
</evidence>
<keyword evidence="2" id="KW-1185">Reference proteome</keyword>
<evidence type="ECO:0000313" key="2">
    <source>
        <dbReference type="Proteomes" id="UP001304071"/>
    </source>
</evidence>
<gene>
    <name evidence="1" type="ORF">R8Z52_12615</name>
</gene>
<sequence>MIDLKDQTKLQISKTENEIRADAVANFVGVITGAYCSGLVDNHPTTFDIHNTAVLHVKTRYGVDIPIWDDEDAKRSRTDTYELGVEALKTEIANLRDWLQHIAVNSGNENEVIDAVQSALCGEARNY</sequence>
<name>A0ABZ0QB13_9VIBR</name>